<sequence>MADAVGQAPRVAVRWAVALGEPAQPEIAADFLEQRGDGGAEHRERDGLRQPRHGRRLAQQQRVEAALEQRREHRVDDDADERVAPVERPRLAEESIEADRQQRHHKRGDDERRQRDGSNGHDNPCSKRAPARCVPRMILNSARRRRAHVKLARQQRFVEIARAAVDALVDELDRAIADVVSRLTDRRHADQLRPVGIVDRDQRGALLPRVAEPRVQVPRDRERDGRVRREDRGPHALGRCRVDARIELGERALRRFRLLRLEHDRRMHRPPGGRHLRAERGLAQPPRAHVLERLHDEMKRLETPREQMPQACLDRGRVVEADHVGREAFDAAIDEHGRDAAAAQRFQRVLIGAERVDDHPFDAIGREQLQIAALHLELVGRVTDERHVAERMARGLDAAQHFDRVGIRQVRGKQAEEAVAAALQAARHLVRTVVQALDRGLDALAQVGGQYVRLAVQVARDAGFAGARLAGDVADRRGTRRLSSWIAHSGAS</sequence>
<dbReference type="KEGG" id="bpm:BURPS1710b_2284"/>
<gene>
    <name evidence="2" type="ordered locus">BURPS1710b_2284</name>
</gene>
<dbReference type="AlphaFoldDB" id="Q3JRX4"/>
<evidence type="ECO:0000256" key="1">
    <source>
        <dbReference type="SAM" id="MobiDB-lite"/>
    </source>
</evidence>
<dbReference type="EMBL" id="CP000124">
    <property type="protein sequence ID" value="ABA49413.1"/>
    <property type="molecule type" value="Genomic_DNA"/>
</dbReference>
<feature type="compositionally biased region" description="Basic and acidic residues" evidence="1">
    <location>
        <begin position="65"/>
        <end position="119"/>
    </location>
</feature>
<name>Q3JRX4_BURP1</name>
<dbReference type="Proteomes" id="UP000002700">
    <property type="component" value="Chromosome I"/>
</dbReference>
<reference evidence="2 3" key="1">
    <citation type="submission" date="2005-09" db="EMBL/GenBank/DDBJ databases">
        <authorList>
            <person name="Woods D.E."/>
            <person name="Nierman W.C."/>
        </authorList>
    </citation>
    <scope>NUCLEOTIDE SEQUENCE [LARGE SCALE GENOMIC DNA]</scope>
    <source>
        <strain evidence="2 3">1710b</strain>
    </source>
</reference>
<organism evidence="2 3">
    <name type="scientific">Burkholderia pseudomallei (strain 1710b)</name>
    <dbReference type="NCBI Taxonomy" id="320372"/>
    <lineage>
        <taxon>Bacteria</taxon>
        <taxon>Pseudomonadati</taxon>
        <taxon>Pseudomonadota</taxon>
        <taxon>Betaproteobacteria</taxon>
        <taxon>Burkholderiales</taxon>
        <taxon>Burkholderiaceae</taxon>
        <taxon>Burkholderia</taxon>
        <taxon>pseudomallei group</taxon>
    </lineage>
</organism>
<dbReference type="EnsemblBacteria" id="ABA49413">
    <property type="protein sequence ID" value="ABA49413"/>
    <property type="gene ID" value="BURPS1710b_2284"/>
</dbReference>
<dbReference type="HOGENOM" id="CLU_553985_0_0_4"/>
<protein>
    <submittedName>
        <fullName evidence="2">Uncharacterized protein</fullName>
    </submittedName>
</protein>
<proteinExistence type="predicted"/>
<evidence type="ECO:0000313" key="3">
    <source>
        <dbReference type="Proteomes" id="UP000002700"/>
    </source>
</evidence>
<feature type="compositionally biased region" description="Basic and acidic residues" evidence="1">
    <location>
        <begin position="32"/>
        <end position="49"/>
    </location>
</feature>
<feature type="region of interest" description="Disordered" evidence="1">
    <location>
        <begin position="32"/>
        <end position="129"/>
    </location>
</feature>
<accession>Q3JRX4</accession>
<evidence type="ECO:0000313" key="2">
    <source>
        <dbReference type="EMBL" id="ABA49413.1"/>
    </source>
</evidence>